<name>A0ABN5WIW2_9SPHN</name>
<proteinExistence type="predicted"/>
<keyword evidence="2" id="KW-1185">Reference proteome</keyword>
<dbReference type="Proteomes" id="UP001059971">
    <property type="component" value="Chromosome 2"/>
</dbReference>
<organism evidence="1 2">
    <name type="scientific">Sphingomonas bisphenolicum</name>
    <dbReference type="NCBI Taxonomy" id="296544"/>
    <lineage>
        <taxon>Bacteria</taxon>
        <taxon>Pseudomonadati</taxon>
        <taxon>Pseudomonadota</taxon>
        <taxon>Alphaproteobacteria</taxon>
        <taxon>Sphingomonadales</taxon>
        <taxon>Sphingomonadaceae</taxon>
        <taxon>Sphingomonas</taxon>
    </lineage>
</organism>
<dbReference type="SUPFAM" id="SSF54593">
    <property type="entry name" value="Glyoxalase/Bleomycin resistance protein/Dihydroxybiphenyl dioxygenase"/>
    <property type="match status" value="1"/>
</dbReference>
<dbReference type="Gene3D" id="3.10.180.10">
    <property type="entry name" value="2,3-Dihydroxybiphenyl 1,2-Dioxygenase, domain 1"/>
    <property type="match status" value="1"/>
</dbReference>
<evidence type="ECO:0008006" key="3">
    <source>
        <dbReference type="Google" id="ProtNLM"/>
    </source>
</evidence>
<protein>
    <recommendedName>
        <fullName evidence="3">VOC domain-containing protein</fullName>
    </recommendedName>
</protein>
<dbReference type="InterPro" id="IPR029068">
    <property type="entry name" value="Glyas_Bleomycin-R_OHBP_Dase"/>
</dbReference>
<evidence type="ECO:0000313" key="2">
    <source>
        <dbReference type="Proteomes" id="UP001059971"/>
    </source>
</evidence>
<accession>A0ABN5WIW2</accession>
<reference evidence="1" key="1">
    <citation type="submission" date="2018-07" db="EMBL/GenBank/DDBJ databases">
        <title>Complete genome sequence of Sphingomonas bisphenolicum strain AO1, a bisphenol A degradative bacterium isolated from Japanese farm field.</title>
        <authorList>
            <person name="Murakami M."/>
            <person name="Koh M."/>
            <person name="Koba S."/>
            <person name="Matsumura Y."/>
        </authorList>
    </citation>
    <scope>NUCLEOTIDE SEQUENCE</scope>
    <source>
        <strain evidence="1">AO1</strain>
    </source>
</reference>
<dbReference type="RefSeq" id="WP_261937093.1">
    <property type="nucleotide sequence ID" value="NZ_AP018818.1"/>
</dbReference>
<dbReference type="EMBL" id="AP018818">
    <property type="protein sequence ID" value="BBF72254.1"/>
    <property type="molecule type" value="Genomic_DNA"/>
</dbReference>
<sequence length="151" mass="16844">MKQTVDPFGIFFQLRYVARDIRGAVAMLETRMGARRIDLISDFADPAGNAVAIRSLAHLSMGDVEIEIIQPRLNWPSIYLDALPIGGAMIGLHHLGYMQSDMPSWEAAMRTIRASGMDIAMEGDTPNARFAYVDTRPLVGHFTEMVYRASR</sequence>
<dbReference type="Pfam" id="PF13669">
    <property type="entry name" value="Glyoxalase_4"/>
    <property type="match status" value="1"/>
</dbReference>
<gene>
    <name evidence="1" type="ORF">SBA_ch2_7870</name>
</gene>
<evidence type="ECO:0000313" key="1">
    <source>
        <dbReference type="EMBL" id="BBF72254.1"/>
    </source>
</evidence>